<evidence type="ECO:0000256" key="1">
    <source>
        <dbReference type="SAM" id="MobiDB-lite"/>
    </source>
</evidence>
<proteinExistence type="predicted"/>
<reference evidence="3 4" key="1">
    <citation type="submission" date="2023-06" db="EMBL/GenBank/DDBJ databases">
        <title>Microbacterium sp. nov., isolated from a waste landfill.</title>
        <authorList>
            <person name="Wen W."/>
        </authorList>
    </citation>
    <scope>NUCLEOTIDE SEQUENCE [LARGE SCALE GENOMIC DNA]</scope>
    <source>
        <strain evidence="3 4">ASV49</strain>
    </source>
</reference>
<keyword evidence="4" id="KW-1185">Reference proteome</keyword>
<name>A0ABT7MZ17_9MICO</name>
<protein>
    <submittedName>
        <fullName evidence="3">Uncharacterized protein</fullName>
    </submittedName>
</protein>
<accession>A0ABT7MZ17</accession>
<comment type="caution">
    <text evidence="3">The sequence shown here is derived from an EMBL/GenBank/DDBJ whole genome shotgun (WGS) entry which is preliminary data.</text>
</comment>
<keyword evidence="2" id="KW-0812">Transmembrane</keyword>
<dbReference type="EMBL" id="JASXSZ010000003">
    <property type="protein sequence ID" value="MDL9979691.1"/>
    <property type="molecule type" value="Genomic_DNA"/>
</dbReference>
<dbReference type="Proteomes" id="UP001235064">
    <property type="component" value="Unassembled WGS sequence"/>
</dbReference>
<sequence length="261" mass="27884">MVGEDETAELRALRERAYGPDADIHDDPEALARLEELEAAAAPGWAERGTSMIAEPPQEVDAATPQPEDEQPRDDLAEILEGLSSEPASTAPPGIGVRLWRWMPVLWVASVLVAVGVAVAATAGWAWAMFAPIARAPEGVRQFAVLTEQARPAPQKTNFFGELAIRSFGDFHGLTVFSPDISSWQPGTGDCVFVMGTTDFESNSDSIEGPMFNGCAAGDFPAVAQIVVTKDLPGTIRELFAEGTGIQFVLDGSRVGVFVDR</sequence>
<feature type="transmembrane region" description="Helical" evidence="2">
    <location>
        <begin position="105"/>
        <end position="128"/>
    </location>
</feature>
<feature type="region of interest" description="Disordered" evidence="1">
    <location>
        <begin position="45"/>
        <end position="71"/>
    </location>
</feature>
<evidence type="ECO:0000313" key="3">
    <source>
        <dbReference type="EMBL" id="MDL9979691.1"/>
    </source>
</evidence>
<evidence type="ECO:0000313" key="4">
    <source>
        <dbReference type="Proteomes" id="UP001235064"/>
    </source>
</evidence>
<keyword evidence="2" id="KW-0472">Membrane</keyword>
<organism evidence="3 4">
    <name type="scientific">Microbacterium candidum</name>
    <dbReference type="NCBI Taxonomy" id="3041922"/>
    <lineage>
        <taxon>Bacteria</taxon>
        <taxon>Bacillati</taxon>
        <taxon>Actinomycetota</taxon>
        <taxon>Actinomycetes</taxon>
        <taxon>Micrococcales</taxon>
        <taxon>Microbacteriaceae</taxon>
        <taxon>Microbacterium</taxon>
    </lineage>
</organism>
<dbReference type="RefSeq" id="WP_286288627.1">
    <property type="nucleotide sequence ID" value="NZ_JASXSZ010000003.1"/>
</dbReference>
<gene>
    <name evidence="3" type="ORF">QSV35_10140</name>
</gene>
<evidence type="ECO:0000256" key="2">
    <source>
        <dbReference type="SAM" id="Phobius"/>
    </source>
</evidence>
<keyword evidence="2" id="KW-1133">Transmembrane helix</keyword>